<dbReference type="InterPro" id="IPR044861">
    <property type="entry name" value="IPNS-like_FE2OG_OXY"/>
</dbReference>
<feature type="domain" description="Isopenicillin N synthase-like Fe(2+) 2OG dioxygenase" evidence="1">
    <location>
        <begin position="230"/>
        <end position="316"/>
    </location>
</feature>
<dbReference type="KEGG" id="ota:OT_ostta01g06560"/>
<dbReference type="STRING" id="70448.Q01FD5"/>
<dbReference type="EMBL" id="CAID01000001">
    <property type="protein sequence ID" value="CAL50559.1"/>
    <property type="molecule type" value="Genomic_DNA"/>
</dbReference>
<name>Q01FD5_OSTTA</name>
<organism evidence="2 3">
    <name type="scientific">Ostreococcus tauri</name>
    <name type="common">Marine green alga</name>
    <dbReference type="NCBI Taxonomy" id="70448"/>
    <lineage>
        <taxon>Eukaryota</taxon>
        <taxon>Viridiplantae</taxon>
        <taxon>Chlorophyta</taxon>
        <taxon>Mamiellophyceae</taxon>
        <taxon>Mamiellales</taxon>
        <taxon>Bathycoccaceae</taxon>
        <taxon>Ostreococcus</taxon>
    </lineage>
</organism>
<keyword evidence="2" id="KW-0560">Oxidoreductase</keyword>
<dbReference type="Gene3D" id="2.60.120.330">
    <property type="entry name" value="B-lactam Antibiotic, Isopenicillin N Synthase, Chain"/>
    <property type="match status" value="1"/>
</dbReference>
<gene>
    <name evidence="2" type="ORF">OT_ostta01g06560</name>
</gene>
<protein>
    <submittedName>
        <fullName evidence="2">Oxoglutarate/iron-dependent dioxygenase</fullName>
    </submittedName>
</protein>
<reference evidence="3" key="1">
    <citation type="journal article" date="2006" name="Proc. Natl. Acad. Sci. U.S.A.">
        <title>Genome analysis of the smallest free-living eukaryote Ostreococcus tauri unveils many unique features.</title>
        <authorList>
            <person name="Derelle E."/>
            <person name="Ferraz C."/>
            <person name="Rombauts S."/>
            <person name="Rouze P."/>
            <person name="Worden A.Z."/>
            <person name="Robbens S."/>
            <person name="Partensky F."/>
            <person name="Degroeve S."/>
            <person name="Echeynie S."/>
            <person name="Cooke R."/>
            <person name="Saeys Y."/>
            <person name="Wuyts J."/>
            <person name="Jabbari K."/>
            <person name="Bowler C."/>
            <person name="Panaud O."/>
            <person name="Piegu B."/>
            <person name="Ball S.G."/>
            <person name="Ral J.-P."/>
            <person name="Bouget F.-Y."/>
            <person name="Piganeau G."/>
            <person name="De Baets B."/>
            <person name="Picard A."/>
            <person name="Delseny M."/>
            <person name="Demaille J."/>
            <person name="Van de Peer Y."/>
            <person name="Moreau H."/>
        </authorList>
    </citation>
    <scope>NUCLEOTIDE SEQUENCE [LARGE SCALE GENOMIC DNA]</scope>
    <source>
        <strain evidence="3">OTTH 0595 / CCAP 157/2 / RCC745</strain>
    </source>
</reference>
<comment type="caution">
    <text evidence="2">The sequence shown here is derived from an EMBL/GenBank/DDBJ whole genome shotgun (WGS) entry which is preliminary data.</text>
</comment>
<reference evidence="2 3" key="2">
    <citation type="journal article" date="2014" name="BMC Genomics">
        <title>An improved genome of the model marine alga Ostreococcus tauri unfolds by assessing Illumina de novo assemblies.</title>
        <authorList>
            <person name="Blanc-Mathieu R."/>
            <person name="Verhelst B."/>
            <person name="Derelle E."/>
            <person name="Rombauts S."/>
            <person name="Bouget F.Y."/>
            <person name="Carre I."/>
            <person name="Chateau A."/>
            <person name="Eyre-Walker A."/>
            <person name="Grimsley N."/>
            <person name="Moreau H."/>
            <person name="Piegu B."/>
            <person name="Rivals E."/>
            <person name="Schackwitz W."/>
            <person name="Van de Peer Y."/>
            <person name="Piganeau G."/>
        </authorList>
    </citation>
    <scope>NUCLEOTIDE SEQUENCE [LARGE SCALE GENOMIC DNA]</scope>
    <source>
        <strain evidence="3">OTTH 0595 / CCAP 157/2 / RCC745</strain>
    </source>
</reference>
<dbReference type="OMA" id="LNPLACD"/>
<dbReference type="Proteomes" id="UP000009170">
    <property type="component" value="Unassembled WGS sequence"/>
</dbReference>
<dbReference type="Pfam" id="PF03171">
    <property type="entry name" value="2OG-FeII_Oxy"/>
    <property type="match status" value="1"/>
</dbReference>
<dbReference type="InterPro" id="IPR050231">
    <property type="entry name" value="Iron_ascorbate_oxido_reductase"/>
</dbReference>
<dbReference type="InterPro" id="IPR027443">
    <property type="entry name" value="IPNS-like_sf"/>
</dbReference>
<keyword evidence="3" id="KW-1185">Reference proteome</keyword>
<dbReference type="RefSeq" id="XP_003074709.1">
    <property type="nucleotide sequence ID" value="XM_003074661.1"/>
</dbReference>
<dbReference type="GeneID" id="9834901"/>
<evidence type="ECO:0000313" key="2">
    <source>
        <dbReference type="EMBL" id="CAL50559.1"/>
    </source>
</evidence>
<dbReference type="Gene3D" id="3.90.79.10">
    <property type="entry name" value="Nucleoside Triphosphate Pyrophosphohydrolase"/>
    <property type="match status" value="1"/>
</dbReference>
<dbReference type="InParanoid" id="Q01FD5"/>
<dbReference type="GO" id="GO:0051213">
    <property type="term" value="F:dioxygenase activity"/>
    <property type="evidence" value="ECO:0007669"/>
    <property type="project" value="UniProtKB-KW"/>
</dbReference>
<dbReference type="OrthoDB" id="288590at2759"/>
<evidence type="ECO:0000259" key="1">
    <source>
        <dbReference type="Pfam" id="PF03171"/>
    </source>
</evidence>
<dbReference type="SUPFAM" id="SSF51197">
    <property type="entry name" value="Clavaminate synthase-like"/>
    <property type="match status" value="1"/>
</dbReference>
<evidence type="ECO:0000313" key="3">
    <source>
        <dbReference type="Proteomes" id="UP000009170"/>
    </source>
</evidence>
<proteinExistence type="predicted"/>
<sequence>MLDAGGADAGARAPRISLRALDDGDAREVERLGRALVGDLGWFELDCRGARWGTNVLERAYEASKAFFNLSDATKSTYVHTQYANESGGYVPMFEEYAYRAETAARLESFDVAREIESAEAREGVRVERGREKSVGLGPVDWPVEVPEMRTALRDFRLACDETAKILLRSFALALKMDDEDVFLREFGDYAHCFMRVMRYPAEEASTSTSTVCADDSKRRATKRHRRDGKVEIVGIAEHTDFEFFTLLHQTCEGLELRARKDGAWHLAAAYGEKHEAIFTVILADAFEILTNGVVRATPHRVRPSSVKDRYSLVRFNGLNHDAKIAPLPCFGEPKFAPRTQGDHVGEQVSRAADNLGQMLQNGTFPKSTLTEPPKRFAQMIVLDVVNRRVLLGKHLRGEFENRYTGFIASVNHEEELTPIDVARTTALLGAGLNPLACDALTGSDLVEVGRFVFRGWIDNAVAIEHEFVAAFRRESDLRELFASTELTSDVAVTYHWFDLDQIPYDEMPEDDAVWYPCCLARWVEEGAAEGIKPRESTQLHIGHFEFDRDTGEMTGSEIRKVTYVQPTFVAVRRLLDRKN</sequence>
<accession>Q01FD5</accession>
<dbReference type="PANTHER" id="PTHR47990">
    <property type="entry name" value="2-OXOGLUTARATE (2OG) AND FE(II)-DEPENDENT OXYGENASE SUPERFAMILY PROTEIN-RELATED"/>
    <property type="match status" value="1"/>
</dbReference>
<keyword evidence="2" id="KW-0223">Dioxygenase</keyword>
<dbReference type="AlphaFoldDB" id="Q01FD5"/>